<evidence type="ECO:0000256" key="10">
    <source>
        <dbReference type="ARBA" id="ARBA00023163"/>
    </source>
</evidence>
<feature type="domain" description="C2H2-type" evidence="13">
    <location>
        <begin position="15"/>
        <end position="42"/>
    </location>
</feature>
<keyword evidence="6 12" id="KW-0863">Zinc-finger</keyword>
<comment type="similarity">
    <text evidence="3">Belongs to the krueppel C2H2-type zinc-finger protein family.</text>
</comment>
<evidence type="ECO:0000256" key="5">
    <source>
        <dbReference type="ARBA" id="ARBA00022737"/>
    </source>
</evidence>
<dbReference type="PROSITE" id="PS00028">
    <property type="entry name" value="ZINC_FINGER_C2H2_1"/>
    <property type="match status" value="3"/>
</dbReference>
<evidence type="ECO:0000256" key="3">
    <source>
        <dbReference type="ARBA" id="ARBA00006991"/>
    </source>
</evidence>
<dbReference type="Ensembl" id="ENSPMAT00000003734.1">
    <property type="protein sequence ID" value="ENSPMAP00000003718.1"/>
    <property type="gene ID" value="ENSPMAG00000003410.1"/>
</dbReference>
<keyword evidence="8" id="KW-0805">Transcription regulation</keyword>
<evidence type="ECO:0000256" key="6">
    <source>
        <dbReference type="ARBA" id="ARBA00022771"/>
    </source>
</evidence>
<dbReference type="InterPro" id="IPR036236">
    <property type="entry name" value="Znf_C2H2_sf"/>
</dbReference>
<dbReference type="Gene3D" id="3.30.160.60">
    <property type="entry name" value="Classic Zinc Finger"/>
    <property type="match status" value="4"/>
</dbReference>
<comment type="subcellular location">
    <subcellularLocation>
        <location evidence="2">Nucleus</location>
    </subcellularLocation>
</comment>
<evidence type="ECO:0000256" key="9">
    <source>
        <dbReference type="ARBA" id="ARBA00023125"/>
    </source>
</evidence>
<evidence type="ECO:0000256" key="12">
    <source>
        <dbReference type="PROSITE-ProRule" id="PRU00042"/>
    </source>
</evidence>
<dbReference type="GO" id="GO:0010468">
    <property type="term" value="P:regulation of gene expression"/>
    <property type="evidence" value="ECO:0007669"/>
    <property type="project" value="TreeGrafter"/>
</dbReference>
<dbReference type="InterPro" id="IPR050331">
    <property type="entry name" value="Zinc_finger"/>
</dbReference>
<dbReference type="SMART" id="SM00355">
    <property type="entry name" value="ZnF_C2H2"/>
    <property type="match status" value="4"/>
</dbReference>
<dbReference type="PANTHER" id="PTHR16515">
    <property type="entry name" value="PR DOMAIN ZINC FINGER PROTEIN"/>
    <property type="match status" value="1"/>
</dbReference>
<dbReference type="PANTHER" id="PTHR16515:SF57">
    <property type="entry name" value="ZINC FINGER PROTEIN 154-LIKE"/>
    <property type="match status" value="1"/>
</dbReference>
<dbReference type="PROSITE" id="PS50157">
    <property type="entry name" value="ZINC_FINGER_C2H2_2"/>
    <property type="match status" value="3"/>
</dbReference>
<evidence type="ECO:0000313" key="14">
    <source>
        <dbReference type="Ensembl" id="ENSPMAP00000003718.1"/>
    </source>
</evidence>
<reference evidence="14" key="2">
    <citation type="submission" date="2025-09" db="UniProtKB">
        <authorList>
            <consortium name="Ensembl"/>
        </authorList>
    </citation>
    <scope>IDENTIFICATION</scope>
</reference>
<dbReference type="FunFam" id="3.30.160.60:FF:000624">
    <property type="entry name" value="zinc finger protein 697"/>
    <property type="match status" value="1"/>
</dbReference>
<sequence length="193" mass="22377">NLKATQPEVAAEKRHRCELCGKTYSLAFNLKRHTYVHTGAWPCRCKVCGHGVLRASSNGLRLHQRKHAGDKNFFMVLCSEKSKRSNYIRNRRRSHESTGEKPYRCEVCGQTYSQLSHKVIYYIVIAGNKTHRCELCGKSYSKPYGLKQHMRIHTGEKLHRCEVCRHPFLQLSSLKIHLRTHTNTSLHPFLYGI</sequence>
<feature type="domain" description="C2H2-type" evidence="13">
    <location>
        <begin position="159"/>
        <end position="186"/>
    </location>
</feature>
<feature type="domain" description="C2H2-type" evidence="13">
    <location>
        <begin position="131"/>
        <end position="158"/>
    </location>
</feature>
<organism evidence="14">
    <name type="scientific">Petromyzon marinus</name>
    <name type="common">Sea lamprey</name>
    <dbReference type="NCBI Taxonomy" id="7757"/>
    <lineage>
        <taxon>Eukaryota</taxon>
        <taxon>Metazoa</taxon>
        <taxon>Chordata</taxon>
        <taxon>Craniata</taxon>
        <taxon>Vertebrata</taxon>
        <taxon>Cyclostomata</taxon>
        <taxon>Hyperoartia</taxon>
        <taxon>Petromyzontiformes</taxon>
        <taxon>Petromyzontidae</taxon>
        <taxon>Petromyzon</taxon>
    </lineage>
</organism>
<evidence type="ECO:0000256" key="7">
    <source>
        <dbReference type="ARBA" id="ARBA00022833"/>
    </source>
</evidence>
<reference evidence="14" key="1">
    <citation type="submission" date="2025-08" db="UniProtKB">
        <authorList>
            <consortium name="Ensembl"/>
        </authorList>
    </citation>
    <scope>IDENTIFICATION</scope>
</reference>
<dbReference type="AlphaFoldDB" id="S4RET6"/>
<dbReference type="SUPFAM" id="SSF57667">
    <property type="entry name" value="beta-beta-alpha zinc fingers"/>
    <property type="match status" value="4"/>
</dbReference>
<keyword evidence="10" id="KW-0804">Transcription</keyword>
<dbReference type="GO" id="GO:0005634">
    <property type="term" value="C:nucleus"/>
    <property type="evidence" value="ECO:0007669"/>
    <property type="project" value="UniProtKB-SubCell"/>
</dbReference>
<dbReference type="InterPro" id="IPR013087">
    <property type="entry name" value="Znf_C2H2_type"/>
</dbReference>
<evidence type="ECO:0000256" key="1">
    <source>
        <dbReference type="ARBA" id="ARBA00003767"/>
    </source>
</evidence>
<evidence type="ECO:0000256" key="11">
    <source>
        <dbReference type="ARBA" id="ARBA00023242"/>
    </source>
</evidence>
<keyword evidence="11" id="KW-0539">Nucleus</keyword>
<keyword evidence="4" id="KW-0479">Metal-binding</keyword>
<accession>S4RET6</accession>
<evidence type="ECO:0000256" key="2">
    <source>
        <dbReference type="ARBA" id="ARBA00004123"/>
    </source>
</evidence>
<name>S4RET6_PETMA</name>
<keyword evidence="7" id="KW-0862">Zinc</keyword>
<evidence type="ECO:0000256" key="4">
    <source>
        <dbReference type="ARBA" id="ARBA00022723"/>
    </source>
</evidence>
<dbReference type="FunFam" id="3.30.160.60:FF:000226">
    <property type="entry name" value="Zinc finger protein 236 variant"/>
    <property type="match status" value="1"/>
</dbReference>
<dbReference type="GeneTree" id="ENSGT00940000161979"/>
<proteinExistence type="inferred from homology"/>
<keyword evidence="5" id="KW-0677">Repeat</keyword>
<protein>
    <recommendedName>
        <fullName evidence="13">C2H2-type domain-containing protein</fullName>
    </recommendedName>
</protein>
<dbReference type="FunFam" id="3.30.160.60:FF:000446">
    <property type="entry name" value="Zinc finger protein"/>
    <property type="match status" value="2"/>
</dbReference>
<evidence type="ECO:0000259" key="13">
    <source>
        <dbReference type="PROSITE" id="PS50157"/>
    </source>
</evidence>
<keyword evidence="9" id="KW-0238">DNA-binding</keyword>
<comment type="function">
    <text evidence="1">May be involved in transcriptional regulation.</text>
</comment>
<dbReference type="GO" id="GO:0003677">
    <property type="term" value="F:DNA binding"/>
    <property type="evidence" value="ECO:0007669"/>
    <property type="project" value="UniProtKB-KW"/>
</dbReference>
<evidence type="ECO:0000256" key="8">
    <source>
        <dbReference type="ARBA" id="ARBA00023015"/>
    </source>
</evidence>
<dbReference type="GO" id="GO:0008270">
    <property type="term" value="F:zinc ion binding"/>
    <property type="evidence" value="ECO:0007669"/>
    <property type="project" value="UniProtKB-KW"/>
</dbReference>
<dbReference type="Pfam" id="PF00096">
    <property type="entry name" value="zf-C2H2"/>
    <property type="match status" value="2"/>
</dbReference>